<comment type="caution">
    <text evidence="2">The sequence shown here is derived from an EMBL/GenBank/DDBJ whole genome shotgun (WGS) entry which is preliminary data.</text>
</comment>
<evidence type="ECO:0000313" key="2">
    <source>
        <dbReference type="EMBL" id="MPY68090.1"/>
    </source>
</evidence>
<protein>
    <recommendedName>
        <fullName evidence="4">Intracellular proteinase inhibitor BsuPI domain-containing protein</fullName>
    </recommendedName>
</protein>
<organism evidence="2 3">
    <name type="scientific">Deinococcus terrestris</name>
    <dbReference type="NCBI Taxonomy" id="2651870"/>
    <lineage>
        <taxon>Bacteria</taxon>
        <taxon>Thermotogati</taxon>
        <taxon>Deinococcota</taxon>
        <taxon>Deinococci</taxon>
        <taxon>Deinococcales</taxon>
        <taxon>Deinococcaceae</taxon>
        <taxon>Deinococcus</taxon>
    </lineage>
</organism>
<dbReference type="EMBL" id="WBSL01000015">
    <property type="protein sequence ID" value="MPY68090.1"/>
    <property type="molecule type" value="Genomic_DNA"/>
</dbReference>
<dbReference type="Proteomes" id="UP000484842">
    <property type="component" value="Unassembled WGS sequence"/>
</dbReference>
<evidence type="ECO:0008006" key="4">
    <source>
        <dbReference type="Google" id="ProtNLM"/>
    </source>
</evidence>
<evidence type="ECO:0000313" key="3">
    <source>
        <dbReference type="Proteomes" id="UP000484842"/>
    </source>
</evidence>
<gene>
    <name evidence="2" type="ORF">F8S09_15645</name>
</gene>
<dbReference type="RefSeq" id="WP_152872391.1">
    <property type="nucleotide sequence ID" value="NZ_WBSL01000015.1"/>
</dbReference>
<reference evidence="2 3" key="1">
    <citation type="submission" date="2019-10" db="EMBL/GenBank/DDBJ databases">
        <title>Deinococcus sp. isolated from soil.</title>
        <authorList>
            <person name="Li Y."/>
            <person name="Wang J."/>
        </authorList>
    </citation>
    <scope>NUCLEOTIDE SEQUENCE [LARGE SCALE GENOMIC DNA]</scope>
    <source>
        <strain evidence="2 3">SDU3-2</strain>
    </source>
</reference>
<feature type="chain" id="PRO_5031541344" description="Intracellular proteinase inhibitor BsuPI domain-containing protein" evidence="1">
    <location>
        <begin position="23"/>
        <end position="147"/>
    </location>
</feature>
<accession>A0A7X1NYG8</accession>
<keyword evidence="1" id="KW-0732">Signal</keyword>
<name>A0A7X1NYG8_9DEIO</name>
<sequence>MLPTPIQRLALSLALLTASAQAQPPHDRITVPVGPGSFVTTLVLPTGAKASRPLDLRVAFRNTSRSAVSADLRLCGQGLLIRDVKGKTVYDNTPEEMACTADLRPTTVAAGAVHLESWGRLPALKAGWYTAILWGSTVAVKRFEVKP</sequence>
<proteinExistence type="predicted"/>
<feature type="signal peptide" evidence="1">
    <location>
        <begin position="1"/>
        <end position="22"/>
    </location>
</feature>
<keyword evidence="3" id="KW-1185">Reference proteome</keyword>
<dbReference type="AlphaFoldDB" id="A0A7X1NYG8"/>
<evidence type="ECO:0000256" key="1">
    <source>
        <dbReference type="SAM" id="SignalP"/>
    </source>
</evidence>